<evidence type="ECO:0000313" key="3">
    <source>
        <dbReference type="EMBL" id="RZT01241.1"/>
    </source>
</evidence>
<dbReference type="Gene3D" id="3.40.50.1110">
    <property type="entry name" value="SGNH hydrolase"/>
    <property type="match status" value="1"/>
</dbReference>
<feature type="region of interest" description="Disordered" evidence="1">
    <location>
        <begin position="47"/>
        <end position="79"/>
    </location>
</feature>
<comment type="caution">
    <text evidence="3">The sequence shown here is derived from an EMBL/GenBank/DDBJ whole genome shotgun (WGS) entry which is preliminary data.</text>
</comment>
<feature type="compositionally biased region" description="Polar residues" evidence="1">
    <location>
        <begin position="335"/>
        <end position="351"/>
    </location>
</feature>
<evidence type="ECO:0000256" key="1">
    <source>
        <dbReference type="SAM" id="MobiDB-lite"/>
    </source>
</evidence>
<proteinExistence type="predicted"/>
<dbReference type="SUPFAM" id="SSF52266">
    <property type="entry name" value="SGNH hydrolase"/>
    <property type="match status" value="1"/>
</dbReference>
<evidence type="ECO:0000259" key="2">
    <source>
        <dbReference type="Pfam" id="PF13472"/>
    </source>
</evidence>
<organism evidence="3 4">
    <name type="scientific">Cuneatibacter caecimuris</name>
    <dbReference type="NCBI Taxonomy" id="1796618"/>
    <lineage>
        <taxon>Bacteria</taxon>
        <taxon>Bacillati</taxon>
        <taxon>Bacillota</taxon>
        <taxon>Clostridia</taxon>
        <taxon>Lachnospirales</taxon>
        <taxon>Lachnospiraceae</taxon>
        <taxon>Cuneatibacter</taxon>
    </lineage>
</organism>
<dbReference type="InterPro" id="IPR013830">
    <property type="entry name" value="SGNH_hydro"/>
</dbReference>
<gene>
    <name evidence="3" type="ORF">EV209_1685</name>
</gene>
<dbReference type="InterPro" id="IPR036514">
    <property type="entry name" value="SGNH_hydro_sf"/>
</dbReference>
<dbReference type="EMBL" id="SGXF01000002">
    <property type="protein sequence ID" value="RZT01241.1"/>
    <property type="molecule type" value="Genomic_DNA"/>
</dbReference>
<name>A0A4Q7PKI6_9FIRM</name>
<protein>
    <submittedName>
        <fullName evidence="3">Lysophospholipase L1-like esterase</fullName>
    </submittedName>
</protein>
<feature type="compositionally biased region" description="Polar residues" evidence="1">
    <location>
        <begin position="358"/>
        <end position="367"/>
    </location>
</feature>
<dbReference type="Proteomes" id="UP000292927">
    <property type="component" value="Unassembled WGS sequence"/>
</dbReference>
<feature type="compositionally biased region" description="Basic and acidic residues" evidence="1">
    <location>
        <begin position="368"/>
        <end position="395"/>
    </location>
</feature>
<accession>A0A4Q7PKI6</accession>
<feature type="domain" description="SGNH hydrolase-type esterase" evidence="2">
    <location>
        <begin position="106"/>
        <end position="283"/>
    </location>
</feature>
<dbReference type="Pfam" id="PF13472">
    <property type="entry name" value="Lipase_GDSL_2"/>
    <property type="match status" value="1"/>
</dbReference>
<keyword evidence="4" id="KW-1185">Reference proteome</keyword>
<dbReference type="RefSeq" id="WP_130434946.1">
    <property type="nucleotide sequence ID" value="NZ_SGXF01000002.1"/>
</dbReference>
<feature type="region of interest" description="Disordered" evidence="1">
    <location>
        <begin position="322"/>
        <end position="424"/>
    </location>
</feature>
<evidence type="ECO:0000313" key="4">
    <source>
        <dbReference type="Proteomes" id="UP000292927"/>
    </source>
</evidence>
<dbReference type="OrthoDB" id="2027149at2"/>
<sequence length="424" mass="45907">MTREERKKREKRRRMLVYSALGTAAVCVLCAVIALAGSSLFPGNVSAATGGSTKEEQSVAGTSDEDSSDMMGFRPSRDHMQGSKAVNAFVAPTAEEVEQFWSDTAFVGDSIIAGFGLYLRGSGQQMLGNPTIIALTGYSLNDALLPAGRVSHPIYQGQEHTIFEALALRQPSRIVLSFGINDLGMNSVAQIVSNYDTTIKRIRQICPDAEIYVVSCTYVFKGREGGNRTNANIRELNRRMEQYGEENQVGFINLAPYLADENGCLYSGYTTDFYVHQNDNAYRTWVQVLRRYAYWQICGEEAPDSMFPITVPAAVPAGQIPSGTVNYQPPEFTEAHTQPRTTEAVHTQPSSEAALPSETETVPSGENGTERQTDEVKASAEPTSEKKPSSEEDRPSAPQSSAGDAAGSTPAQAAGESEAAKPSK</sequence>
<reference evidence="3 4" key="1">
    <citation type="submission" date="2019-02" db="EMBL/GenBank/DDBJ databases">
        <title>Genomic Encyclopedia of Type Strains, Phase IV (KMG-IV): sequencing the most valuable type-strain genomes for metagenomic binning, comparative biology and taxonomic classification.</title>
        <authorList>
            <person name="Goeker M."/>
        </authorList>
    </citation>
    <scope>NUCLEOTIDE SEQUENCE [LARGE SCALE GENOMIC DNA]</scope>
    <source>
        <strain evidence="3 4">DSM 29486</strain>
    </source>
</reference>
<dbReference type="AlphaFoldDB" id="A0A4Q7PKI6"/>